<dbReference type="CDD" id="cd13121">
    <property type="entry name" value="BF2867_like_C"/>
    <property type="match status" value="1"/>
</dbReference>
<sequence>MKRIIFFFLLITFLTSSCSKSEPIFPEVNNQLSWKVYILPQEKVITRSSCKISFEDSDRVGVLLRDENGNTYHNSIDNFPLFFSLGQWKTDFAPEVKMGGNAYAYYPYREKLSGHILPISLSEQEDILISSSKFSPAHPEVSFSMRHALSLISVRILKGSDYKAEGKLSEVTLINVPSKARLDVISGMLFNEQEVTDYTTASERKLNDSHSEYTKIIALPTSSALVGNIAIRVMVDGNYYIKELPPNTVWEPGRDYQYTLTLPRYEEEEPLLELDVEFWEKYGKDDNIQYSDAFRDLSHPSCDRFSASNAFTEYGRTIVSGEPFVFSTALYNELDNPMSNQLQGEIKYALFQNGRMIEQYPSYSFSCSWYNTLYVPCYVTVPPGDYQLRILVREKGSSQWIIAKDAAYGFWKADYTPYEEWNYRVVSGSSTPSIRKTEMEHLRGEYGILFARLNEPFNMEITVTNRSGIEIAGDVKAIWHREFDGEYVSQRIFDHELENTDKEVWNDEIGYTSIHMSANEKERMFLVPCIITKSHKGKRGGKRVHFYFRAKGSTEWNLMRFNSNHVLERSRKKFDAGDKSFDGNGFLTNTRIIMLK</sequence>
<gene>
    <name evidence="1" type="ORF">FNJ60_10625</name>
</gene>
<dbReference type="RefSeq" id="WP_148730688.1">
    <property type="nucleotide sequence ID" value="NZ_VKLW01000023.1"/>
</dbReference>
<evidence type="ECO:0000313" key="1">
    <source>
        <dbReference type="EMBL" id="TYK32856.1"/>
    </source>
</evidence>
<proteinExistence type="predicted"/>
<dbReference type="EMBL" id="VKLW01000023">
    <property type="protein sequence ID" value="TYK32856.1"/>
    <property type="molecule type" value="Genomic_DNA"/>
</dbReference>
<accession>A0A5D3EB61</accession>
<dbReference type="Proteomes" id="UP000324383">
    <property type="component" value="Unassembled WGS sequence"/>
</dbReference>
<dbReference type="Pfam" id="PF13149">
    <property type="entry name" value="Mfa_like_1"/>
    <property type="match status" value="1"/>
</dbReference>
<dbReference type="InterPro" id="IPR042278">
    <property type="entry name" value="Mfa-like_1_N"/>
</dbReference>
<dbReference type="CDD" id="cd13120">
    <property type="entry name" value="BF2867_like_N"/>
    <property type="match status" value="1"/>
</dbReference>
<name>A0A5D3EB61_9BACE</name>
<organism evidence="1 2">
    <name type="scientific">Bacteroides pyogenes</name>
    <dbReference type="NCBI Taxonomy" id="310300"/>
    <lineage>
        <taxon>Bacteria</taxon>
        <taxon>Pseudomonadati</taxon>
        <taxon>Bacteroidota</taxon>
        <taxon>Bacteroidia</taxon>
        <taxon>Bacteroidales</taxon>
        <taxon>Bacteroidaceae</taxon>
        <taxon>Bacteroides</taxon>
    </lineage>
</organism>
<dbReference type="PROSITE" id="PS51257">
    <property type="entry name" value="PROKAR_LIPOPROTEIN"/>
    <property type="match status" value="1"/>
</dbReference>
<dbReference type="Gene3D" id="2.60.40.2620">
    <property type="entry name" value="Fimbrillin-like"/>
    <property type="match status" value="1"/>
</dbReference>
<dbReference type="AlphaFoldDB" id="A0A5D3EB61"/>
<comment type="caution">
    <text evidence="1">The sequence shown here is derived from an EMBL/GenBank/DDBJ whole genome shotgun (WGS) entry which is preliminary data.</text>
</comment>
<dbReference type="InterPro" id="IPR025049">
    <property type="entry name" value="Mfa-like_1"/>
</dbReference>
<evidence type="ECO:0000313" key="2">
    <source>
        <dbReference type="Proteomes" id="UP000324383"/>
    </source>
</evidence>
<dbReference type="Gene3D" id="2.60.40.2630">
    <property type="match status" value="1"/>
</dbReference>
<protein>
    <submittedName>
        <fullName evidence="1">Fimbrillin family protein</fullName>
    </submittedName>
</protein>
<keyword evidence="2" id="KW-1185">Reference proteome</keyword>
<reference evidence="1 2" key="1">
    <citation type="submission" date="2019-07" db="EMBL/GenBank/DDBJ databases">
        <title>Draft Genome Sequences of Bacteroides pyogenes Strains Isolated from the Uterus Holstein Dairy Cows with Metritis.</title>
        <authorList>
            <person name="Cunha F."/>
            <person name="Galvao K.N."/>
            <person name="Jeon S.J."/>
            <person name="Jeong K.C."/>
        </authorList>
    </citation>
    <scope>NUCLEOTIDE SEQUENCE [LARGE SCALE GENOMIC DNA]</scope>
    <source>
        <strain evidence="1 2">KG-31</strain>
    </source>
</reference>